<proteinExistence type="predicted"/>
<dbReference type="EMBL" id="JAPZVI010000008">
    <property type="protein sequence ID" value="MCZ8402383.1"/>
    <property type="molecule type" value="Genomic_DNA"/>
</dbReference>
<dbReference type="AlphaFoldDB" id="A0A0D6I8W7"/>
<dbReference type="PANTHER" id="PTHR34606:SF16">
    <property type="entry name" value="BON DOMAIN-CONTAINING PROTEIN"/>
    <property type="match status" value="1"/>
</dbReference>
<comment type="caution">
    <text evidence="1">The sequence shown here is derived from an EMBL/GenBank/DDBJ whole genome shotgun (WGS) entry which is preliminary data.</text>
</comment>
<organism evidence="1 2">
    <name type="scientific">Alcaligenes xylosoxydans xylosoxydans</name>
    <name type="common">Achromobacter xylosoxidans</name>
    <dbReference type="NCBI Taxonomy" id="85698"/>
    <lineage>
        <taxon>Bacteria</taxon>
        <taxon>Pseudomonadati</taxon>
        <taxon>Pseudomonadota</taxon>
        <taxon>Betaproteobacteria</taxon>
        <taxon>Burkholderiales</taxon>
        <taxon>Alcaligenaceae</taxon>
        <taxon>Achromobacter</taxon>
    </lineage>
</organism>
<dbReference type="InterPro" id="IPR007055">
    <property type="entry name" value="BON_dom"/>
</dbReference>
<gene>
    <name evidence="1" type="ORF">O9570_13085</name>
</gene>
<reference evidence="1" key="1">
    <citation type="submission" date="2022-12" db="EMBL/GenBank/DDBJ databases">
        <authorList>
            <person name="Voronina O.L."/>
            <person name="Kunda M.S."/>
            <person name="Ryzhova N."/>
            <person name="Aksenova E.I."/>
        </authorList>
    </citation>
    <scope>NUCLEOTIDE SEQUENCE</scope>
    <source>
        <strain evidence="1">SCCH136:Ach223948</strain>
    </source>
</reference>
<dbReference type="eggNOG" id="COG2823">
    <property type="taxonomic scope" value="Bacteria"/>
</dbReference>
<name>A0A0D6I8W7_ALCXX</name>
<accession>A0A0D6I8W7</accession>
<dbReference type="Proteomes" id="UP001141992">
    <property type="component" value="Unassembled WGS sequence"/>
</dbReference>
<dbReference type="RefSeq" id="WP_024069710.1">
    <property type="nucleotide sequence ID" value="NZ_CAJFDJ010000004.1"/>
</dbReference>
<dbReference type="KEGG" id="axx:ERS451415_04201"/>
<evidence type="ECO:0000313" key="1">
    <source>
        <dbReference type="EMBL" id="MCZ8402383.1"/>
    </source>
</evidence>
<dbReference type="InterPro" id="IPR051686">
    <property type="entry name" value="Lipoprotein_DolP"/>
</dbReference>
<dbReference type="PROSITE" id="PS50914">
    <property type="entry name" value="BON"/>
    <property type="match status" value="1"/>
</dbReference>
<dbReference type="Gene3D" id="3.30.1340.30">
    <property type="match status" value="1"/>
</dbReference>
<dbReference type="Pfam" id="PF04972">
    <property type="entry name" value="BON"/>
    <property type="match status" value="1"/>
</dbReference>
<evidence type="ECO:0000313" key="2">
    <source>
        <dbReference type="Proteomes" id="UP001141992"/>
    </source>
</evidence>
<sequence length="107" mass="11342">MVPIQILRAALLGIACVIVLPGCAAEGGRRSTGQYTDDVAVTARVREALIRAPGLRSNTIQVETYRGTVQLSGFADDEDSAANAIAAARQVPGVNEVRNNIQVRKPQ</sequence>
<dbReference type="InterPro" id="IPR014004">
    <property type="entry name" value="Transpt-assoc_nodulatn_dom_bac"/>
</dbReference>
<protein>
    <submittedName>
        <fullName evidence="1">BON domain-containing protein</fullName>
    </submittedName>
</protein>
<dbReference type="SMART" id="SM00749">
    <property type="entry name" value="BON"/>
    <property type="match status" value="1"/>
</dbReference>
<dbReference type="PANTHER" id="PTHR34606">
    <property type="entry name" value="BON DOMAIN-CONTAINING PROTEIN"/>
    <property type="match status" value="1"/>
</dbReference>